<dbReference type="SMART" id="SM00382">
    <property type="entry name" value="AAA"/>
    <property type="match status" value="1"/>
</dbReference>
<dbReference type="EMBL" id="MPZM01000002">
    <property type="protein sequence ID" value="PPL18295.1"/>
    <property type="molecule type" value="Genomic_DNA"/>
</dbReference>
<dbReference type="CDD" id="cd01129">
    <property type="entry name" value="PulE-GspE-like"/>
    <property type="match status" value="1"/>
</dbReference>
<dbReference type="SUPFAM" id="SSF160246">
    <property type="entry name" value="EspE N-terminal domain-like"/>
    <property type="match status" value="1"/>
</dbReference>
<dbReference type="InterPro" id="IPR037257">
    <property type="entry name" value="T2SS_E_N_sf"/>
</dbReference>
<dbReference type="InterPro" id="IPR027417">
    <property type="entry name" value="P-loop_NTPase"/>
</dbReference>
<dbReference type="GO" id="GO:0005886">
    <property type="term" value="C:plasma membrane"/>
    <property type="evidence" value="ECO:0007669"/>
    <property type="project" value="TreeGrafter"/>
</dbReference>
<comment type="caution">
    <text evidence="5">The sequence shown here is derived from an EMBL/GenBank/DDBJ whole genome shotgun (WGS) entry which is preliminary data.</text>
</comment>
<evidence type="ECO:0000313" key="6">
    <source>
        <dbReference type="Proteomes" id="UP000242231"/>
    </source>
</evidence>
<comment type="similarity">
    <text evidence="1">Belongs to the GSP E family.</text>
</comment>
<proteinExistence type="inferred from homology"/>
<dbReference type="InterPro" id="IPR007831">
    <property type="entry name" value="T2SS_GspE_N"/>
</dbReference>
<dbReference type="Gene3D" id="3.30.450.90">
    <property type="match status" value="1"/>
</dbReference>
<reference evidence="6" key="1">
    <citation type="submission" date="2016-11" db="EMBL/GenBank/DDBJ databases">
        <authorList>
            <person name="Sisinthy S."/>
            <person name="Ara S."/>
            <person name="Gundlapally S.R."/>
        </authorList>
    </citation>
    <scope>NUCLEOTIDE SEQUENCE [LARGE SCALE GENOMIC DNA]</scope>
    <source>
        <strain evidence="6">V1-41</strain>
    </source>
</reference>
<dbReference type="Pfam" id="PF05157">
    <property type="entry name" value="MshEN"/>
    <property type="match status" value="1"/>
</dbReference>
<dbReference type="InterPro" id="IPR001482">
    <property type="entry name" value="T2SS/T4SS_dom"/>
</dbReference>
<sequence>MVQRKLTKRLGELLLEHEVITSAQLKTVLEQQRREGGRMGSHLIHMGIMTELELLGFVAEQLDLPLLDLNKVDIDKNAVKLLSEVYARRYRALVIAADDTQTRVVLSDPADLDTQDAISRQLAPRDIQLAVAPHSQLLALYDQLYRRTEDIASLAVQLGEENAPSRSLISSDILDDSEATVAKLLHSLLEDALQIGASDIHIEPEKNLLRLRMRVDGTLQETELKDIGIGPALLSRLKLMAGLDISERRLPQDGRFELNIKQKRIDVRMATMPVQAGEAVVLRLLDQSRSLQGLSGSGMPSALQQAFRRKLASPHGIILVTGPTGSGKTTTLYGALDELNIPERKIITVEDPVEYRLPRINQVQVNSKIGLTFARVLRTSLRQDPDVLLIGEIRDQETAEIAMRGALTGHLVLSTLHTNDAPGTAVRLMDMGVPGYLVASTLKGVLAQRLVRCLCLHCREPYQPELGEQQFLLHLNPAAEQGGYYQGRGCAGCNHTGYKGRVGVFEWLEINRDMADALRERDIEAFNQLVDRQDDFKTLAQSALDLAMSGQTSVQEVLRLAEWLD</sequence>
<keyword evidence="6" id="KW-1185">Reference proteome</keyword>
<keyword evidence="3" id="KW-0067">ATP-binding</keyword>
<evidence type="ECO:0000259" key="4">
    <source>
        <dbReference type="PROSITE" id="PS00662"/>
    </source>
</evidence>
<dbReference type="OrthoDB" id="9804785at2"/>
<dbReference type="GO" id="GO:0005524">
    <property type="term" value="F:ATP binding"/>
    <property type="evidence" value="ECO:0007669"/>
    <property type="project" value="UniProtKB-KW"/>
</dbReference>
<dbReference type="Pfam" id="PF00437">
    <property type="entry name" value="T2SSE"/>
    <property type="match status" value="1"/>
</dbReference>
<accession>A0A2P5TRC8</accession>
<organism evidence="5 6">
    <name type="scientific">Oceanisphaera arctica</name>
    <dbReference type="NCBI Taxonomy" id="641510"/>
    <lineage>
        <taxon>Bacteria</taxon>
        <taxon>Pseudomonadati</taxon>
        <taxon>Pseudomonadota</taxon>
        <taxon>Gammaproteobacteria</taxon>
        <taxon>Aeromonadales</taxon>
        <taxon>Aeromonadaceae</taxon>
        <taxon>Oceanisphaera</taxon>
    </lineage>
</organism>
<dbReference type="InterPro" id="IPR003593">
    <property type="entry name" value="AAA+_ATPase"/>
</dbReference>
<name>A0A2P5TRC8_9GAMM</name>
<dbReference type="AlphaFoldDB" id="A0A2P5TRC8"/>
<keyword evidence="2" id="KW-0547">Nucleotide-binding</keyword>
<gene>
    <name evidence="5" type="ORF">UN63_01940</name>
</gene>
<dbReference type="PANTHER" id="PTHR30258">
    <property type="entry name" value="TYPE II SECRETION SYSTEM PROTEIN GSPE-RELATED"/>
    <property type="match status" value="1"/>
</dbReference>
<dbReference type="Gene3D" id="3.30.300.160">
    <property type="entry name" value="Type II secretion system, protein E, N-terminal domain"/>
    <property type="match status" value="1"/>
</dbReference>
<dbReference type="FunFam" id="3.40.50.300:FF:000398">
    <property type="entry name" value="Type IV pilus assembly ATPase PilB"/>
    <property type="match status" value="1"/>
</dbReference>
<dbReference type="PANTHER" id="PTHR30258:SF29">
    <property type="entry name" value="MSHA PILUS ASSEMBLY ATPASE MSHE"/>
    <property type="match status" value="1"/>
</dbReference>
<feature type="domain" description="Bacterial type II secretion system protein E" evidence="4">
    <location>
        <begin position="381"/>
        <end position="395"/>
    </location>
</feature>
<dbReference type="SUPFAM" id="SSF52540">
    <property type="entry name" value="P-loop containing nucleoside triphosphate hydrolases"/>
    <property type="match status" value="1"/>
</dbReference>
<dbReference type="PROSITE" id="PS00662">
    <property type="entry name" value="T2SP_E"/>
    <property type="match status" value="1"/>
</dbReference>
<protein>
    <submittedName>
        <fullName evidence="5">MSHA biogenesis protein MshE</fullName>
    </submittedName>
</protein>
<evidence type="ECO:0000313" key="5">
    <source>
        <dbReference type="EMBL" id="PPL18295.1"/>
    </source>
</evidence>
<dbReference type="RefSeq" id="WP_104485105.1">
    <property type="nucleotide sequence ID" value="NZ_BMYB01000006.1"/>
</dbReference>
<dbReference type="GO" id="GO:0016887">
    <property type="term" value="F:ATP hydrolysis activity"/>
    <property type="evidence" value="ECO:0007669"/>
    <property type="project" value="TreeGrafter"/>
</dbReference>
<dbReference type="Gene3D" id="3.40.50.300">
    <property type="entry name" value="P-loop containing nucleotide triphosphate hydrolases"/>
    <property type="match status" value="1"/>
</dbReference>
<evidence type="ECO:0000256" key="1">
    <source>
        <dbReference type="ARBA" id="ARBA00006611"/>
    </source>
</evidence>
<evidence type="ECO:0000256" key="3">
    <source>
        <dbReference type="ARBA" id="ARBA00022840"/>
    </source>
</evidence>
<evidence type="ECO:0000256" key="2">
    <source>
        <dbReference type="ARBA" id="ARBA00022741"/>
    </source>
</evidence>
<dbReference type="Proteomes" id="UP000242231">
    <property type="component" value="Unassembled WGS sequence"/>
</dbReference>